<organism evidence="3 4">
    <name type="scientific">Amborella trichopoda</name>
    <dbReference type="NCBI Taxonomy" id="13333"/>
    <lineage>
        <taxon>Eukaryota</taxon>
        <taxon>Viridiplantae</taxon>
        <taxon>Streptophyta</taxon>
        <taxon>Embryophyta</taxon>
        <taxon>Tracheophyta</taxon>
        <taxon>Spermatophyta</taxon>
        <taxon>Magnoliopsida</taxon>
        <taxon>Amborellales</taxon>
        <taxon>Amborellaceae</taxon>
        <taxon>Amborella</taxon>
    </lineage>
</organism>
<dbReference type="KEGG" id="atr:18433340"/>
<dbReference type="Gramene" id="ERN05171">
    <property type="protein sequence ID" value="ERN05171"/>
    <property type="gene ID" value="AMTR_s00053p00216170"/>
</dbReference>
<dbReference type="InterPro" id="IPR001680">
    <property type="entry name" value="WD40_rpt"/>
</dbReference>
<dbReference type="PANTHER" id="PTHR44099">
    <property type="entry name" value="RABCONNECTIN-3B, ISOFORM A"/>
    <property type="match status" value="1"/>
</dbReference>
<dbReference type="SMART" id="SM00320">
    <property type="entry name" value="WD40"/>
    <property type="match status" value="5"/>
</dbReference>
<dbReference type="Pfam" id="PF00400">
    <property type="entry name" value="WD40"/>
    <property type="match status" value="1"/>
</dbReference>
<name>W1PC57_AMBTC</name>
<feature type="region of interest" description="Disordered" evidence="2">
    <location>
        <begin position="843"/>
        <end position="869"/>
    </location>
</feature>
<dbReference type="HOGENOM" id="CLU_005119_0_0_1"/>
<proteinExistence type="predicted"/>
<dbReference type="PANTHER" id="PTHR44099:SF4">
    <property type="entry name" value="RABCONNECTIN-3B, ISOFORM A"/>
    <property type="match status" value="1"/>
</dbReference>
<dbReference type="Gene3D" id="2.130.10.10">
    <property type="entry name" value="YVTN repeat-like/Quinoprotein amine dehydrogenase"/>
    <property type="match status" value="2"/>
</dbReference>
<evidence type="ECO:0000313" key="4">
    <source>
        <dbReference type="Proteomes" id="UP000017836"/>
    </source>
</evidence>
<reference evidence="4" key="1">
    <citation type="journal article" date="2013" name="Science">
        <title>The Amborella genome and the evolution of flowering plants.</title>
        <authorList>
            <consortium name="Amborella Genome Project"/>
        </authorList>
    </citation>
    <scope>NUCLEOTIDE SEQUENCE [LARGE SCALE GENOMIC DNA]</scope>
</reference>
<feature type="region of interest" description="Disordered" evidence="2">
    <location>
        <begin position="808"/>
        <end position="828"/>
    </location>
</feature>
<dbReference type="OMA" id="MESTWKV"/>
<dbReference type="eggNOG" id="KOG4155">
    <property type="taxonomic scope" value="Eukaryota"/>
</dbReference>
<dbReference type="SUPFAM" id="SSF50998">
    <property type="entry name" value="Quinoprotein alcohol dehydrogenase-like"/>
    <property type="match status" value="2"/>
</dbReference>
<dbReference type="SUPFAM" id="SSF48371">
    <property type="entry name" value="ARM repeat"/>
    <property type="match status" value="1"/>
</dbReference>
<feature type="repeat" description="WD" evidence="1">
    <location>
        <begin position="628"/>
        <end position="653"/>
    </location>
</feature>
<dbReference type="OrthoDB" id="338622at2759"/>
<dbReference type="EMBL" id="KI394012">
    <property type="protein sequence ID" value="ERN05171.1"/>
    <property type="molecule type" value="Genomic_DNA"/>
</dbReference>
<sequence>MRCESVQCLWSPSPPLHKITATALLNHHQQLFTGGSDGSIICWNFSLPPSPPPTNQLHKAEVWPMAMLCGHAAPISGLDICGPVAEHEETDHSSNIVSTSSGSEPLISACVDGVLCVWNSGNGYCRRRRKLPSWVGSPFAISSLPTSKRHVCIACISAESVHLSSQNVTEGREGRNSSQIESELLAEKESSHSRRSSKGAIVIVDACTLNILRTIFHGNLSIGPVKSITVVASAEEDHSVIMADSLGRVLSVAISKEHGPETENMCSTVDVETLILPNVVHVGIQGIAVKPHGKFLVFICRDHCIFTSMEDKKIRGELSLENSSLCTGNVHRESYLVGGLFLESDIQDVNASEVMDSTEGHLSLFLVWSNQGDALIYMISLSGDAFDFKLCCEIPVVSNEHNAKLQVSFCESNQCLIRTESFGFDVECSLIWRSQITVWLISQLPAMQEFGGSLSAARWSSSDPCMGILIGEGGFLDDKISNCDSLQKMKGHIAKKLSLHSRASLGLENAEMEKSCNVQSFSLHPMSSNGCSKLIDGSISGKKKIVTTSMILCEVSFAPCAVVYGFHNGEIEIIRLDMFFQEVDVVAGDMQHKTKLNEPRHIFLGHDGAVLCLAAHCMLSNSEQQNYNRLLVSGSADCTICIWNLDSGNLVNKLHHHVAPVRQIILPPPWTNRPWNDCFVSVGEDCCVSLASFETLRVERMFPGHPTYPEMVVWDSARGYIAALCRKVSAHYGEVDVLIIWDVKTGAQERVLRGAASHSMFDHFCRGISINAMSGNILGGMTSASSLLPHGLEVTSLTQKHTVKIEREVNESATGANPQQRTTLFSDPKPYLAHSSKGAIPYSKAVLNDPGQREGGHSAKQGPSLPALQNKKPPIKCSCPFPGIATLIFDLSSLMSLNQQKLCVEIRTPTESYSNVQKISLDPMDARLWVKTSDGCLLRFSLSLLHLWGIDDDLDKLLVDEMDLCKPEQFSVTSGLNGDQGAMTLIFPGSHSSLQLWKSSPEFCAMRSLAMVSLAQHMISLSHPTSASSSALAAFYTRNFAEVVTDIQPPLLQLLASFWQDPIEHVRMAARSLFHCAASRAIPPALCGPKTLRNEIDAKLIDDKGQGFKAGAASPNVAMKMDEITESQDNHPVEDSEILVWLESHERKDWISMVGGTSRDARASHIIVAAALAVWYPSLVKPSLATSVVHQLVKLVMAVNDKYSAVAAELLAEGMESTWKPCIHSEVPHLIGDVFFFIECLSGTSAIDNSSQDQVMANTIRKALIGILLPSLAMADILGFLNVIESQIWTTASDSPVHLVSLMTLMRVVRGAPKALALYIDKAVNFILQTMDHGNSVLRKACLQSSMAALREVVRVFPMVALNEASTKLAVGDAIGDIHSLTIQVYDLQSVTKVKVLDASGPPGLPSMLGGVSDGRTVTGGISALCFSPDGEGLVAFSEHGLMIRWWSLGVAWWEKLSRNTVPVQCTKLIFVPPWEGFSPNSSRSSIIASILGHDANGQSQEKTKASADSNCMKLQTHNLDLLYLLEWADGKKVVLMRHNQELGTFQL</sequence>
<protein>
    <submittedName>
        <fullName evidence="3">Uncharacterized protein</fullName>
    </submittedName>
</protein>
<dbReference type="GO" id="GO:0005737">
    <property type="term" value="C:cytoplasm"/>
    <property type="evidence" value="ECO:0000318"/>
    <property type="project" value="GO_Central"/>
</dbReference>
<dbReference type="InterPro" id="IPR016024">
    <property type="entry name" value="ARM-type_fold"/>
</dbReference>
<dbReference type="InterPro" id="IPR015943">
    <property type="entry name" value="WD40/YVTN_repeat-like_dom_sf"/>
</dbReference>
<feature type="compositionally biased region" description="Polar residues" evidence="2">
    <location>
        <begin position="811"/>
        <end position="825"/>
    </location>
</feature>
<keyword evidence="1" id="KW-0853">WD repeat</keyword>
<evidence type="ECO:0000313" key="3">
    <source>
        <dbReference type="EMBL" id="ERN05171.1"/>
    </source>
</evidence>
<dbReference type="InterPro" id="IPR049916">
    <property type="entry name" value="WDR72-like"/>
</dbReference>
<dbReference type="Proteomes" id="UP000017836">
    <property type="component" value="Unassembled WGS sequence"/>
</dbReference>
<evidence type="ECO:0000256" key="2">
    <source>
        <dbReference type="SAM" id="MobiDB-lite"/>
    </source>
</evidence>
<dbReference type="PROSITE" id="PS50082">
    <property type="entry name" value="WD_REPEATS_2"/>
    <property type="match status" value="1"/>
</dbReference>
<dbReference type="STRING" id="13333.W1PC57"/>
<accession>W1PC57</accession>
<dbReference type="InterPro" id="IPR011047">
    <property type="entry name" value="Quinoprotein_ADH-like_sf"/>
</dbReference>
<evidence type="ECO:0000256" key="1">
    <source>
        <dbReference type="PROSITE-ProRule" id="PRU00221"/>
    </source>
</evidence>
<keyword evidence="4" id="KW-1185">Reference proteome</keyword>
<gene>
    <name evidence="3" type="ORF">AMTR_s00053p00216170</name>
</gene>